<sequence>MNKHTQLRTLESLDSDVLIMILSAFDSFSDLASVIRASPASLHAFLSAKAAVLLHVASNILGPATRDAALLAQTSELERSSHEELQRAVDEAVLDYRARLRVANAPWVTIIDADTAVALTHVTRLTQFFVDLFVYFHFRHVAHELDAVKENAHLPPQPCLSRTEHGLISQAILRRQLLVYIHGGKYSQPLDYPRFVRTVFSLFHTWELEQISDMDHFLGQLLVSLADYQMSEQGPEGNRSPVRWQFWDIHYTPELKEIAKKMKRMLDLDSHLLDHFCQWEVLSGRISASSGLFDMFKGSHRFTTPSSLHGSQQSAIDIATADFGVETSTSSEPWAWRDALWGHETCRWGCDLVKAPPPDSANQQDYEQARSSLESWRWFGMVFWDRKRAQQLKRSSALKSCKSGWLVPWQDWDMPSS</sequence>
<accession>A0A2K0ULW2</accession>
<dbReference type="EMBL" id="MTYI01000019">
    <property type="protein sequence ID" value="PNP58771.1"/>
    <property type="molecule type" value="Genomic_DNA"/>
</dbReference>
<comment type="caution">
    <text evidence="1">The sequence shown here is derived from an EMBL/GenBank/DDBJ whole genome shotgun (WGS) entry which is preliminary data.</text>
</comment>
<gene>
    <name evidence="1" type="ORF">THARTR1_01471</name>
</gene>
<organism evidence="1 2">
    <name type="scientific">Trichoderma harzianum</name>
    <name type="common">Hypocrea lixii</name>
    <dbReference type="NCBI Taxonomy" id="5544"/>
    <lineage>
        <taxon>Eukaryota</taxon>
        <taxon>Fungi</taxon>
        <taxon>Dikarya</taxon>
        <taxon>Ascomycota</taxon>
        <taxon>Pezizomycotina</taxon>
        <taxon>Sordariomycetes</taxon>
        <taxon>Hypocreomycetidae</taxon>
        <taxon>Hypocreales</taxon>
        <taxon>Hypocreaceae</taxon>
        <taxon>Trichoderma</taxon>
    </lineage>
</organism>
<proteinExistence type="predicted"/>
<evidence type="ECO:0000313" key="2">
    <source>
        <dbReference type="Proteomes" id="UP000236290"/>
    </source>
</evidence>
<name>A0A2K0ULW2_TRIHA</name>
<dbReference type="Proteomes" id="UP000236290">
    <property type="component" value="Unassembled WGS sequence"/>
</dbReference>
<evidence type="ECO:0000313" key="1">
    <source>
        <dbReference type="EMBL" id="PNP58771.1"/>
    </source>
</evidence>
<dbReference type="OrthoDB" id="5304511at2759"/>
<dbReference type="AlphaFoldDB" id="A0A2K0ULW2"/>
<protein>
    <submittedName>
        <fullName evidence="1">Uncharacterized protein</fullName>
    </submittedName>
</protein>
<reference evidence="1 2" key="1">
    <citation type="submission" date="2017-02" db="EMBL/GenBank/DDBJ databases">
        <title>Genomes of Trichoderma spp. with biocontrol activity.</title>
        <authorList>
            <person name="Gardiner D."/>
            <person name="Kazan K."/>
            <person name="Vos C."/>
            <person name="Harvey P."/>
        </authorList>
    </citation>
    <scope>NUCLEOTIDE SEQUENCE [LARGE SCALE GENOMIC DNA]</scope>
    <source>
        <strain evidence="1 2">Tr1</strain>
    </source>
</reference>